<dbReference type="AlphaFoldDB" id="A0A137PIQ8"/>
<dbReference type="OMA" id="HFAEDFG"/>
<keyword evidence="5" id="KW-0687">Ribonucleoprotein</keyword>
<feature type="compositionally biased region" description="Acidic residues" evidence="7">
    <location>
        <begin position="124"/>
        <end position="151"/>
    </location>
</feature>
<evidence type="ECO:0000256" key="4">
    <source>
        <dbReference type="ARBA" id="ARBA00023242"/>
    </source>
</evidence>
<feature type="compositionally biased region" description="Acidic residues" evidence="7">
    <location>
        <begin position="1"/>
        <end position="27"/>
    </location>
</feature>
<dbReference type="GO" id="GO:0032040">
    <property type="term" value="C:small-subunit processome"/>
    <property type="evidence" value="ECO:0007669"/>
    <property type="project" value="TreeGrafter"/>
</dbReference>
<proteinExistence type="inferred from homology"/>
<accession>A0A137PIQ8</accession>
<gene>
    <name evidence="8" type="ORF">CONCODRAFT_2153</name>
</gene>
<dbReference type="PANTHER" id="PTHR17039:SF0">
    <property type="entry name" value="U3 SMALL NUCLEOLAR RIBONUCLEOPROTEIN PROTEIN MPP10"/>
    <property type="match status" value="1"/>
</dbReference>
<dbReference type="GO" id="GO:0005732">
    <property type="term" value="C:sno(s)RNA-containing ribonucleoprotein complex"/>
    <property type="evidence" value="ECO:0007669"/>
    <property type="project" value="InterPro"/>
</dbReference>
<organism evidence="8 9">
    <name type="scientific">Conidiobolus coronatus (strain ATCC 28846 / CBS 209.66 / NRRL 28638)</name>
    <name type="common">Delacroixia coronata</name>
    <dbReference type="NCBI Taxonomy" id="796925"/>
    <lineage>
        <taxon>Eukaryota</taxon>
        <taxon>Fungi</taxon>
        <taxon>Fungi incertae sedis</taxon>
        <taxon>Zoopagomycota</taxon>
        <taxon>Entomophthoromycotina</taxon>
        <taxon>Entomophthoromycetes</taxon>
        <taxon>Entomophthorales</taxon>
        <taxon>Ancylistaceae</taxon>
        <taxon>Conidiobolus</taxon>
    </lineage>
</organism>
<evidence type="ECO:0000313" key="8">
    <source>
        <dbReference type="EMBL" id="KXN74821.1"/>
    </source>
</evidence>
<dbReference type="GO" id="GO:0006364">
    <property type="term" value="P:rRNA processing"/>
    <property type="evidence" value="ECO:0007669"/>
    <property type="project" value="UniProtKB-KW"/>
</dbReference>
<dbReference type="Proteomes" id="UP000070444">
    <property type="component" value="Unassembled WGS sequence"/>
</dbReference>
<dbReference type="PANTHER" id="PTHR17039">
    <property type="entry name" value="U3 SMALL NUCLEOLAR RIBONUCLEOPROTEIN PROTEIN MPP10"/>
    <property type="match status" value="1"/>
</dbReference>
<evidence type="ECO:0000256" key="7">
    <source>
        <dbReference type="SAM" id="MobiDB-lite"/>
    </source>
</evidence>
<feature type="region of interest" description="Disordered" evidence="7">
    <location>
        <begin position="365"/>
        <end position="433"/>
    </location>
</feature>
<dbReference type="PIRSF" id="PIRSF017300">
    <property type="entry name" value="snoRNP_Mpp10"/>
    <property type="match status" value="1"/>
</dbReference>
<evidence type="ECO:0000256" key="5">
    <source>
        <dbReference type="ARBA" id="ARBA00023274"/>
    </source>
</evidence>
<evidence type="ECO:0000256" key="3">
    <source>
        <dbReference type="ARBA" id="ARBA00022552"/>
    </source>
</evidence>
<feature type="compositionally biased region" description="Basic and acidic residues" evidence="7">
    <location>
        <begin position="44"/>
        <end position="60"/>
    </location>
</feature>
<dbReference type="GO" id="GO:0034457">
    <property type="term" value="C:Mpp10 complex"/>
    <property type="evidence" value="ECO:0007669"/>
    <property type="project" value="InterPro"/>
</dbReference>
<comment type="subcellular location">
    <subcellularLocation>
        <location evidence="1">Nucleus</location>
        <location evidence="1">Nucleolus</location>
    </subcellularLocation>
</comment>
<dbReference type="InterPro" id="IPR012173">
    <property type="entry name" value="Mpp10"/>
</dbReference>
<dbReference type="OrthoDB" id="445326at2759"/>
<protein>
    <submittedName>
        <fullName evidence="8">Mpp10 protein</fullName>
    </submittedName>
</protein>
<keyword evidence="9" id="KW-1185">Reference proteome</keyword>
<evidence type="ECO:0000256" key="6">
    <source>
        <dbReference type="ARBA" id="ARBA00029455"/>
    </source>
</evidence>
<reference evidence="8 9" key="1">
    <citation type="journal article" date="2015" name="Genome Biol. Evol.">
        <title>Phylogenomic analyses indicate that early fungi evolved digesting cell walls of algal ancestors of land plants.</title>
        <authorList>
            <person name="Chang Y."/>
            <person name="Wang S."/>
            <person name="Sekimoto S."/>
            <person name="Aerts A.L."/>
            <person name="Choi C."/>
            <person name="Clum A."/>
            <person name="LaButti K.M."/>
            <person name="Lindquist E.A."/>
            <person name="Yee Ngan C."/>
            <person name="Ohm R.A."/>
            <person name="Salamov A.A."/>
            <person name="Grigoriev I.V."/>
            <person name="Spatafora J.W."/>
            <person name="Berbee M.L."/>
        </authorList>
    </citation>
    <scope>NUCLEOTIDE SEQUENCE [LARGE SCALE GENOMIC DNA]</scope>
    <source>
        <strain evidence="8 9">NRRL 28638</strain>
    </source>
</reference>
<feature type="compositionally biased region" description="Basic and acidic residues" evidence="7">
    <location>
        <begin position="379"/>
        <end position="399"/>
    </location>
</feature>
<keyword evidence="2" id="KW-0690">Ribosome biogenesis</keyword>
<sequence>DDLEDEEEFQGFGDEDDEEIDQDDEAETLSAPKRTYEVDDEFFSLEKMEEFVQEAERNEMKEDDEEEEDEDDEDDVDLFADPDELDDSDADVDVNDIKFGDFFLPNSKKTTSRSKLSFKKGVDDQDLEENDDQMDVDEEEPELEEDEDNEEDQKSAFKVKKTSNLFDDDDDIMVDEDGEPLSNFEKKQAQMDEIIHDLEMQNLDNKTWTMKGEATSKDRPLNSLLEEDLEFDYASKPAPLITEEVTHDLEDLIKKRIIENQFNDVEKKVAPKVREFQPREQLDQEKSLKSLGEVYEDEYQSQVAGLPAKQQEKLSKAHQDIEELFNSVMNKLTSLSNFHYTPKAPQLKVQVVENVGAIQMEEALPTAISDAQTLAPEEVYEKSRGEIKSTEEMDSEEKKRLRNRKKRLAKLRSKDKPDPKDKVDPMIASLPKV</sequence>
<keyword evidence="3" id="KW-0698">rRNA processing</keyword>
<dbReference type="STRING" id="796925.A0A137PIQ8"/>
<evidence type="ECO:0000313" key="9">
    <source>
        <dbReference type="Proteomes" id="UP000070444"/>
    </source>
</evidence>
<dbReference type="EMBL" id="KQ964420">
    <property type="protein sequence ID" value="KXN74821.1"/>
    <property type="molecule type" value="Genomic_DNA"/>
</dbReference>
<feature type="compositionally biased region" description="Basic residues" evidence="7">
    <location>
        <begin position="400"/>
        <end position="411"/>
    </location>
</feature>
<evidence type="ECO:0000256" key="2">
    <source>
        <dbReference type="ARBA" id="ARBA00022517"/>
    </source>
</evidence>
<dbReference type="Pfam" id="PF04006">
    <property type="entry name" value="Mpp10"/>
    <property type="match status" value="1"/>
</dbReference>
<feature type="non-terminal residue" evidence="8">
    <location>
        <position position="1"/>
    </location>
</feature>
<comment type="similarity">
    <text evidence="6">Belongs to the MPP10 family.</text>
</comment>
<evidence type="ECO:0000256" key="1">
    <source>
        <dbReference type="ARBA" id="ARBA00004604"/>
    </source>
</evidence>
<name>A0A137PIQ8_CONC2</name>
<feature type="region of interest" description="Disordered" evidence="7">
    <location>
        <begin position="1"/>
        <end position="162"/>
    </location>
</feature>
<feature type="compositionally biased region" description="Acidic residues" evidence="7">
    <location>
        <begin position="61"/>
        <end position="94"/>
    </location>
</feature>
<feature type="compositionally biased region" description="Basic and acidic residues" evidence="7">
    <location>
        <begin position="412"/>
        <end position="424"/>
    </location>
</feature>
<keyword evidence="4" id="KW-0539">Nucleus</keyword>